<dbReference type="GO" id="GO:0016620">
    <property type="term" value="F:oxidoreductase activity, acting on the aldehyde or oxo group of donors, NAD or NADP as acceptor"/>
    <property type="evidence" value="ECO:0007669"/>
    <property type="project" value="InterPro"/>
</dbReference>
<gene>
    <name evidence="5" type="ORF">PXEA_LOCUS26395</name>
</gene>
<reference evidence="5" key="1">
    <citation type="submission" date="2018-11" db="EMBL/GenBank/DDBJ databases">
        <authorList>
            <consortium name="Pathogen Informatics"/>
        </authorList>
    </citation>
    <scope>NUCLEOTIDE SEQUENCE</scope>
</reference>
<dbReference type="PANTHER" id="PTHR11699">
    <property type="entry name" value="ALDEHYDE DEHYDROGENASE-RELATED"/>
    <property type="match status" value="1"/>
</dbReference>
<feature type="domain" description="Aldehyde dehydrogenase" evidence="4">
    <location>
        <begin position="175"/>
        <end position="309"/>
    </location>
</feature>
<dbReference type="InterPro" id="IPR016161">
    <property type="entry name" value="Ald_DH/histidinol_DH"/>
</dbReference>
<feature type="active site" evidence="2">
    <location>
        <position position="232"/>
    </location>
</feature>
<dbReference type="Proteomes" id="UP000784294">
    <property type="component" value="Unassembled WGS sequence"/>
</dbReference>
<feature type="domain" description="Aldehyde dehydrogenase" evidence="4">
    <location>
        <begin position="2"/>
        <end position="113"/>
    </location>
</feature>
<evidence type="ECO:0000313" key="6">
    <source>
        <dbReference type="Proteomes" id="UP000784294"/>
    </source>
</evidence>
<dbReference type="InterPro" id="IPR016162">
    <property type="entry name" value="Ald_DH_N"/>
</dbReference>
<comment type="similarity">
    <text evidence="3">Belongs to the aldehyde dehydrogenase family.</text>
</comment>
<evidence type="ECO:0000256" key="2">
    <source>
        <dbReference type="PROSITE-ProRule" id="PRU10007"/>
    </source>
</evidence>
<dbReference type="InterPro" id="IPR029510">
    <property type="entry name" value="Ald_DH_CS_GLU"/>
</dbReference>
<evidence type="ECO:0000256" key="3">
    <source>
        <dbReference type="RuleBase" id="RU003345"/>
    </source>
</evidence>
<name>A0A3S5AM80_9PLAT</name>
<sequence>MDMGKSVQSATGDIGFAVRLLRYYAGYADKIHGKTLPADGLTVSWTIREPVGVVGAIVPWNYPFFLACLKLAPALCCGCTVVLKPAEQSPLSALYLGKLIAEAGPFDGTNNTVSRLHARWTICRRFVDKIGPGPMMGWTEVERHFPVYTRSVSAPSPHDKTSYIKLFLVPKPTSVPGFPPGVVNVVPGYGETAGAALSTHPDVDAVSFTGSTEVGQLITKAAASTIKRVKLELGGKSPLVIFADCDFEKAALTAHESAMVNHGQCCVAATRTFVEASIYDKMVQRLKELAESRIVGDPFDESTIQGPQVCLLWFMETLPFPSILNLSHTTACFLFISQQVDKVQFDKVMSYIALGQKEGARLVTGGGRVGQRGYFIQPTVFADVTNSMRLAREEIFGPVQSILRFTTFEEAVQLANDTHYGLGAGVFTSDMDKAVRMVRAIRAGSVWINCYNLLNLAAPFGGFKMSGSGREL</sequence>
<dbReference type="Gene3D" id="3.40.309.10">
    <property type="entry name" value="Aldehyde Dehydrogenase, Chain A, domain 2"/>
    <property type="match status" value="1"/>
</dbReference>
<dbReference type="Gene3D" id="3.40.605.10">
    <property type="entry name" value="Aldehyde Dehydrogenase, Chain A, domain 1"/>
    <property type="match status" value="2"/>
</dbReference>
<protein>
    <recommendedName>
        <fullName evidence="4">Aldehyde dehydrogenase domain-containing protein</fullName>
    </recommendedName>
</protein>
<dbReference type="InterPro" id="IPR016163">
    <property type="entry name" value="Ald_DH_C"/>
</dbReference>
<dbReference type="Pfam" id="PF00171">
    <property type="entry name" value="Aldedh"/>
    <property type="match status" value="3"/>
</dbReference>
<keyword evidence="6" id="KW-1185">Reference proteome</keyword>
<feature type="domain" description="Aldehyde dehydrogenase" evidence="4">
    <location>
        <begin position="339"/>
        <end position="471"/>
    </location>
</feature>
<comment type="caution">
    <text evidence="5">The sequence shown here is derived from an EMBL/GenBank/DDBJ whole genome shotgun (WGS) entry which is preliminary data.</text>
</comment>
<dbReference type="OrthoDB" id="310895at2759"/>
<dbReference type="SUPFAM" id="SSF53720">
    <property type="entry name" value="ALDH-like"/>
    <property type="match status" value="2"/>
</dbReference>
<dbReference type="EMBL" id="CAAALY010244936">
    <property type="protein sequence ID" value="VEL32955.1"/>
    <property type="molecule type" value="Genomic_DNA"/>
</dbReference>
<keyword evidence="1 3" id="KW-0560">Oxidoreductase</keyword>
<evidence type="ECO:0000259" key="4">
    <source>
        <dbReference type="Pfam" id="PF00171"/>
    </source>
</evidence>
<evidence type="ECO:0000256" key="1">
    <source>
        <dbReference type="ARBA" id="ARBA00023002"/>
    </source>
</evidence>
<dbReference type="InterPro" id="IPR015590">
    <property type="entry name" value="Aldehyde_DH_dom"/>
</dbReference>
<evidence type="ECO:0000313" key="5">
    <source>
        <dbReference type="EMBL" id="VEL32955.1"/>
    </source>
</evidence>
<dbReference type="PROSITE" id="PS00687">
    <property type="entry name" value="ALDEHYDE_DEHYDR_GLU"/>
    <property type="match status" value="1"/>
</dbReference>
<dbReference type="AlphaFoldDB" id="A0A3S5AM80"/>
<proteinExistence type="inferred from homology"/>
<accession>A0A3S5AM80</accession>
<organism evidence="5 6">
    <name type="scientific">Protopolystoma xenopodis</name>
    <dbReference type="NCBI Taxonomy" id="117903"/>
    <lineage>
        <taxon>Eukaryota</taxon>
        <taxon>Metazoa</taxon>
        <taxon>Spiralia</taxon>
        <taxon>Lophotrochozoa</taxon>
        <taxon>Platyhelminthes</taxon>
        <taxon>Monogenea</taxon>
        <taxon>Polyopisthocotylea</taxon>
        <taxon>Polystomatidea</taxon>
        <taxon>Polystomatidae</taxon>
        <taxon>Protopolystoma</taxon>
    </lineage>
</organism>